<evidence type="ECO:0000256" key="4">
    <source>
        <dbReference type="ARBA" id="ARBA00022927"/>
    </source>
</evidence>
<evidence type="ECO:0000313" key="11">
    <source>
        <dbReference type="EMBL" id="AUM13771.1"/>
    </source>
</evidence>
<dbReference type="KEGG" id="kak:Kalk_15655"/>
<feature type="chain" id="PRO_5014901391" evidence="9">
    <location>
        <begin position="21"/>
        <end position="692"/>
    </location>
</feature>
<evidence type="ECO:0000313" key="12">
    <source>
        <dbReference type="Proteomes" id="UP000235116"/>
    </source>
</evidence>
<protein>
    <submittedName>
        <fullName evidence="11">Type IV pilus secretin PilQ</fullName>
    </submittedName>
</protein>
<gene>
    <name evidence="11" type="ORF">Kalk_15655</name>
</gene>
<dbReference type="InterPro" id="IPR004846">
    <property type="entry name" value="T2SS/T3SS_dom"/>
</dbReference>
<dbReference type="InterPro" id="IPR051808">
    <property type="entry name" value="Type_IV_pilus_biogenesis"/>
</dbReference>
<evidence type="ECO:0000256" key="2">
    <source>
        <dbReference type="ARBA" id="ARBA00022448"/>
    </source>
</evidence>
<dbReference type="Pfam" id="PF11741">
    <property type="entry name" value="AMIN"/>
    <property type="match status" value="1"/>
</dbReference>
<dbReference type="FunFam" id="3.30.1370.130:FF:000001">
    <property type="entry name" value="Type IV pilus secretin PilQ"/>
    <property type="match status" value="1"/>
</dbReference>
<sequence>MKFKFCWGAVFALLSTPLFAAQLTGVESAALPGDGIEIKLKFDSAPPEPSGYTTDSPARIAIDLDGVSNGLTEKYITLGNGNVRSLTVMGAGTRTRLIVNMSSLVGYTTTVSGNNLLLRVGDAAPSTTAGAKPVSGVERVASAPAKARADGVQEIDFRRGEQGEGQVVITLSNPNAPVDLIEEGGKIVAEFVGVTLPDQLHRRLDVMDFATPVKLIDATTASGNARIAVTPTGEYEYMAYQTDQTFTISVKPISTVELERKRKEKFQYTGEKLSLNFQDIEVRSVLQLIADFTELNLVASDTVRGRITLRLQNVPWDQALDLILKTKGLDKRKVGNVMLVAPADEIAAREKLELESQRQVKELAPLRTEYLTVNYAKAGEVAELVTNSGFLSERGTITVDERTNVLLIQDTSGNIDEVRFMLEQLDIPVRQVMIEARIVIANTDAVEELGVRWGLGAFNIGSDRLSYLGGNANGAEGNIANIVNGDDFEIGTGTLALDLGTVSDLAATSASRITFGFFDADNGLIDLELSALESDGRADIVSQPKVMTADQQTAKIQSGTEVPYQEASSSGATSTSFKEAVLSLEVTPQITPDGRVIMDLKVNQDSVGDIFNGVPSIETNEIETSVIVDNGQTVVLGGVFRSQEVHEVVKTPFLGDLPVIGRLFRRTLESSEKAELLVFITPRIVNDVLAAQ</sequence>
<organism evidence="11 12">
    <name type="scientific">Ketobacter alkanivorans</name>
    <dbReference type="NCBI Taxonomy" id="1917421"/>
    <lineage>
        <taxon>Bacteria</taxon>
        <taxon>Pseudomonadati</taxon>
        <taxon>Pseudomonadota</taxon>
        <taxon>Gammaproteobacteria</taxon>
        <taxon>Pseudomonadales</taxon>
        <taxon>Ketobacteraceae</taxon>
        <taxon>Ketobacter</taxon>
    </lineage>
</organism>
<evidence type="ECO:0000256" key="5">
    <source>
        <dbReference type="ARBA" id="ARBA00023136"/>
    </source>
</evidence>
<evidence type="ECO:0000256" key="6">
    <source>
        <dbReference type="ARBA" id="ARBA00023237"/>
    </source>
</evidence>
<dbReference type="Pfam" id="PF00263">
    <property type="entry name" value="Secretin"/>
    <property type="match status" value="1"/>
</dbReference>
<dbReference type="GO" id="GO:0009279">
    <property type="term" value="C:cell outer membrane"/>
    <property type="evidence" value="ECO:0007669"/>
    <property type="project" value="UniProtKB-SubCell"/>
</dbReference>
<dbReference type="SMART" id="SM00965">
    <property type="entry name" value="STN"/>
    <property type="match status" value="1"/>
</dbReference>
<dbReference type="GO" id="GO:0009306">
    <property type="term" value="P:protein secretion"/>
    <property type="evidence" value="ECO:0007669"/>
    <property type="project" value="InterPro"/>
</dbReference>
<dbReference type="RefSeq" id="WP_101895146.1">
    <property type="nucleotide sequence ID" value="NZ_CP022684.1"/>
</dbReference>
<dbReference type="PANTHER" id="PTHR30604">
    <property type="entry name" value="PROTEIN TRANSPORT PROTEIN HOFQ"/>
    <property type="match status" value="1"/>
</dbReference>
<feature type="domain" description="Secretin/TonB short N-terminal" evidence="10">
    <location>
        <begin position="295"/>
        <end position="343"/>
    </location>
</feature>
<keyword evidence="4" id="KW-0653">Protein transport</keyword>
<keyword evidence="2 8" id="KW-0813">Transport</keyword>
<dbReference type="InterPro" id="IPR021731">
    <property type="entry name" value="AMIN_dom"/>
</dbReference>
<dbReference type="Pfam" id="PF07660">
    <property type="entry name" value="STN"/>
    <property type="match status" value="1"/>
</dbReference>
<evidence type="ECO:0000259" key="10">
    <source>
        <dbReference type="SMART" id="SM00965"/>
    </source>
</evidence>
<reference evidence="12" key="1">
    <citation type="submission" date="2017-08" db="EMBL/GenBank/DDBJ databases">
        <title>Direct submision.</title>
        <authorList>
            <person name="Kim S.-J."/>
            <person name="Rhee S.-K."/>
        </authorList>
    </citation>
    <scope>NUCLEOTIDE SEQUENCE [LARGE SCALE GENOMIC DNA]</scope>
    <source>
        <strain evidence="12">GI5</strain>
    </source>
</reference>
<keyword evidence="3 9" id="KW-0732">Signal</keyword>
<evidence type="ECO:0000256" key="1">
    <source>
        <dbReference type="ARBA" id="ARBA00004370"/>
    </source>
</evidence>
<name>A0A2K9LNQ5_9GAMM</name>
<dbReference type="Gene3D" id="2.60.40.3470">
    <property type="match status" value="1"/>
</dbReference>
<dbReference type="InterPro" id="IPR011662">
    <property type="entry name" value="Secretin/TonB_short_N"/>
</dbReference>
<dbReference type="Pfam" id="PF03958">
    <property type="entry name" value="Secretin_N"/>
    <property type="match status" value="1"/>
</dbReference>
<dbReference type="InterPro" id="IPR013355">
    <property type="entry name" value="Pilus_4_PilQ"/>
</dbReference>
<keyword evidence="5" id="KW-0472">Membrane</keyword>
<keyword evidence="6" id="KW-0998">Cell outer membrane</keyword>
<dbReference type="Gene3D" id="3.30.1370.130">
    <property type="match status" value="1"/>
</dbReference>
<proteinExistence type="inferred from homology"/>
<comment type="subcellular location">
    <subcellularLocation>
        <location evidence="8">Cell outer membrane</location>
    </subcellularLocation>
    <subcellularLocation>
        <location evidence="1">Membrane</location>
    </subcellularLocation>
</comment>
<evidence type="ECO:0000256" key="7">
    <source>
        <dbReference type="RuleBase" id="RU004003"/>
    </source>
</evidence>
<evidence type="ECO:0000256" key="9">
    <source>
        <dbReference type="SAM" id="SignalP"/>
    </source>
</evidence>
<dbReference type="InterPro" id="IPR001775">
    <property type="entry name" value="GspD/PilQ"/>
</dbReference>
<dbReference type="OrthoDB" id="9779724at2"/>
<evidence type="ECO:0000256" key="3">
    <source>
        <dbReference type="ARBA" id="ARBA00022729"/>
    </source>
</evidence>
<dbReference type="EMBL" id="CP022684">
    <property type="protein sequence ID" value="AUM13771.1"/>
    <property type="molecule type" value="Genomic_DNA"/>
</dbReference>
<dbReference type="PRINTS" id="PR00811">
    <property type="entry name" value="BCTERIALGSPD"/>
</dbReference>
<dbReference type="NCBIfam" id="TIGR02515">
    <property type="entry name" value="IV_pilus_PilQ"/>
    <property type="match status" value="1"/>
</dbReference>
<accession>A0A2K9LNQ5</accession>
<feature type="signal peptide" evidence="9">
    <location>
        <begin position="1"/>
        <end position="20"/>
    </location>
</feature>
<dbReference type="Proteomes" id="UP000235116">
    <property type="component" value="Chromosome"/>
</dbReference>
<dbReference type="AlphaFoldDB" id="A0A2K9LNQ5"/>
<dbReference type="Gene3D" id="3.30.1370.120">
    <property type="match status" value="1"/>
</dbReference>
<dbReference type="InterPro" id="IPR038591">
    <property type="entry name" value="NolW-like_sf"/>
</dbReference>
<keyword evidence="12" id="KW-1185">Reference proteome</keyword>
<evidence type="ECO:0000256" key="8">
    <source>
        <dbReference type="RuleBase" id="RU004004"/>
    </source>
</evidence>
<comment type="similarity">
    <text evidence="7">Belongs to the bacterial secretin family.</text>
</comment>
<dbReference type="InterPro" id="IPR005644">
    <property type="entry name" value="NolW-like"/>
</dbReference>
<dbReference type="PANTHER" id="PTHR30604:SF1">
    <property type="entry name" value="DNA UTILIZATION PROTEIN HOFQ"/>
    <property type="match status" value="1"/>
</dbReference>